<dbReference type="Gene3D" id="3.10.450.50">
    <property type="match status" value="1"/>
</dbReference>
<feature type="domain" description="SnoaL-like" evidence="1">
    <location>
        <begin position="30"/>
        <end position="131"/>
    </location>
</feature>
<sequence>MTSDVMAGSRVPAARFWSTDPEEDTMTLAEQYFAIWNETDAEQRARLIEKTWAPDGTFVDPSLEATGYAELSAMVGTAQGLFPGLRFAVTGDVDEHHDHLRWTWELAADGQPAVAGGTDIVTVTADGRISSVVGFLDFAPAH</sequence>
<dbReference type="EMBL" id="JACHMY010000001">
    <property type="protein sequence ID" value="MBB5839668.1"/>
    <property type="molecule type" value="Genomic_DNA"/>
</dbReference>
<accession>A0A7W9JDY7</accession>
<reference evidence="2 3" key="1">
    <citation type="submission" date="2020-08" db="EMBL/GenBank/DDBJ databases">
        <title>Sequencing the genomes of 1000 actinobacteria strains.</title>
        <authorList>
            <person name="Klenk H.-P."/>
        </authorList>
    </citation>
    <scope>NUCLEOTIDE SEQUENCE [LARGE SCALE GENOMIC DNA]</scope>
    <source>
        <strain evidence="2 3">DSM 28967</strain>
    </source>
</reference>
<proteinExistence type="predicted"/>
<dbReference type="Pfam" id="PF12680">
    <property type="entry name" value="SnoaL_2"/>
    <property type="match status" value="1"/>
</dbReference>
<dbReference type="InterPro" id="IPR037401">
    <property type="entry name" value="SnoaL-like"/>
</dbReference>
<evidence type="ECO:0000313" key="2">
    <source>
        <dbReference type="EMBL" id="MBB5839668.1"/>
    </source>
</evidence>
<comment type="caution">
    <text evidence="2">The sequence shown here is derived from an EMBL/GenBank/DDBJ whole genome shotgun (WGS) entry which is preliminary data.</text>
</comment>
<dbReference type="SUPFAM" id="SSF54427">
    <property type="entry name" value="NTF2-like"/>
    <property type="match status" value="1"/>
</dbReference>
<name>A0A7W9JDY7_9ACTN</name>
<dbReference type="Proteomes" id="UP000549971">
    <property type="component" value="Unassembled WGS sequence"/>
</dbReference>
<gene>
    <name evidence="2" type="ORF">HDA39_006402</name>
</gene>
<dbReference type="RefSeq" id="WP_238356190.1">
    <property type="nucleotide sequence ID" value="NZ_JACHMY010000001.1"/>
</dbReference>
<protein>
    <recommendedName>
        <fullName evidence="1">SnoaL-like domain-containing protein</fullName>
    </recommendedName>
</protein>
<evidence type="ECO:0000259" key="1">
    <source>
        <dbReference type="Pfam" id="PF12680"/>
    </source>
</evidence>
<keyword evidence="3" id="KW-1185">Reference proteome</keyword>
<evidence type="ECO:0000313" key="3">
    <source>
        <dbReference type="Proteomes" id="UP000549971"/>
    </source>
</evidence>
<dbReference type="InterPro" id="IPR032710">
    <property type="entry name" value="NTF2-like_dom_sf"/>
</dbReference>
<dbReference type="AlphaFoldDB" id="A0A7W9JDY7"/>
<organism evidence="2 3">
    <name type="scientific">Kribbella italica</name>
    <dbReference type="NCBI Taxonomy" id="1540520"/>
    <lineage>
        <taxon>Bacteria</taxon>
        <taxon>Bacillati</taxon>
        <taxon>Actinomycetota</taxon>
        <taxon>Actinomycetes</taxon>
        <taxon>Propionibacteriales</taxon>
        <taxon>Kribbellaceae</taxon>
        <taxon>Kribbella</taxon>
    </lineage>
</organism>